<evidence type="ECO:0000313" key="2">
    <source>
        <dbReference type="EMBL" id="CAI9173779.1"/>
    </source>
</evidence>
<reference evidence="2" key="1">
    <citation type="submission" date="2023-04" db="EMBL/GenBank/DDBJ databases">
        <authorList>
            <consortium name="ELIXIR-Norway"/>
        </authorList>
    </citation>
    <scope>NUCLEOTIDE SEQUENCE [LARGE SCALE GENOMIC DNA]</scope>
</reference>
<accession>A0ABN8ZJ35</accession>
<gene>
    <name evidence="2" type="ORF">MRATA1EN1_LOCUS22741</name>
</gene>
<name>A0ABN8ZJ35_RANTA</name>
<dbReference type="Proteomes" id="UP001176941">
    <property type="component" value="Chromosome 34"/>
</dbReference>
<dbReference type="EMBL" id="OX460345">
    <property type="protein sequence ID" value="CAI9173779.1"/>
    <property type="molecule type" value="Genomic_DNA"/>
</dbReference>
<proteinExistence type="predicted"/>
<organism evidence="2 3">
    <name type="scientific">Rangifer tarandus platyrhynchus</name>
    <name type="common">Svalbard reindeer</name>
    <dbReference type="NCBI Taxonomy" id="3082113"/>
    <lineage>
        <taxon>Eukaryota</taxon>
        <taxon>Metazoa</taxon>
        <taxon>Chordata</taxon>
        <taxon>Craniata</taxon>
        <taxon>Vertebrata</taxon>
        <taxon>Euteleostomi</taxon>
        <taxon>Mammalia</taxon>
        <taxon>Eutheria</taxon>
        <taxon>Laurasiatheria</taxon>
        <taxon>Artiodactyla</taxon>
        <taxon>Ruminantia</taxon>
        <taxon>Pecora</taxon>
        <taxon>Cervidae</taxon>
        <taxon>Odocoileinae</taxon>
        <taxon>Rangifer</taxon>
    </lineage>
</organism>
<feature type="region of interest" description="Disordered" evidence="1">
    <location>
        <begin position="224"/>
        <end position="256"/>
    </location>
</feature>
<sequence>MFGTQLTVLSSPVHLRNSTVGPAAPEIPDCEGSLTPHPELQRMQGLLAQLGLWTTLLQNMTVDSDWYYWLLHEIRSPSDRCRGCPPRTRDVLALWGDTPRGLSGTSHRSTQKTCSSTSLSFEQGALAGCTELVWKDLEAAPCPVCSPGYASVDVQRPTVSPSGTVLPAREASPASEGASSMCIERLLVPDTLRDTDVSVRFWVTKSRNDFGITLPKREGTDWRDGQQLTELPKGLESGGGKAGRMEETGGQAAGGTVSRAHTPLLRVPRKKRKRGALPADEKKSLDPAVLRHRREPGGFPSGSLLPPLLGVSGARGARSPPAAGSQAQQWRVTGRHNVEVVGAGCHDNTAAASLPELQEQGVGQKLDLHSGVTDTLTFTARIVPTHQGGAQSSMASTARGAVNRAGRYRAFLARLGCGP</sequence>
<protein>
    <submittedName>
        <fullName evidence="2">Uncharacterized protein</fullName>
    </submittedName>
</protein>
<keyword evidence="3" id="KW-1185">Reference proteome</keyword>
<evidence type="ECO:0000313" key="3">
    <source>
        <dbReference type="Proteomes" id="UP001176941"/>
    </source>
</evidence>
<evidence type="ECO:0000256" key="1">
    <source>
        <dbReference type="SAM" id="MobiDB-lite"/>
    </source>
</evidence>